<evidence type="ECO:0000313" key="3">
    <source>
        <dbReference type="Proteomes" id="UP000533641"/>
    </source>
</evidence>
<dbReference type="RefSeq" id="WP_183924597.1">
    <property type="nucleotide sequence ID" value="NZ_JACIGM010000003.1"/>
</dbReference>
<keyword evidence="2" id="KW-0255">Endonuclease</keyword>
<proteinExistence type="predicted"/>
<dbReference type="AlphaFoldDB" id="A0A7W6RKU1"/>
<name>A0A7W6RKU1_9HYPH</name>
<comment type="caution">
    <text evidence="2">The sequence shown here is derived from an EMBL/GenBank/DDBJ whole genome shotgun (WGS) entry which is preliminary data.</text>
</comment>
<keyword evidence="2" id="KW-0540">Nuclease</keyword>
<dbReference type="EMBL" id="JACIGM010000003">
    <property type="protein sequence ID" value="MBB4274124.1"/>
    <property type="molecule type" value="Genomic_DNA"/>
</dbReference>
<sequence length="304" mass="34485">MRGIFDTKRDSGYRDDIAFRYHFPKQYRAVADTLVGGRIIYREPQRNGGRRAYVATAKVVAIEDDPVSPGHAYALMAEYREFDEPVPFVRDIGYWETALRSVWDPSRVGASLQGKSIRTIPDSDFAAIVRAGLSETLAADNAIRLELDPNHVDSSTQELLDLPAPEQERRIEQILLNRKIREASFRRKVCDAFDSRCAITRLRIVNGGGKSEAQAAHIWSVADGGPDVVRNGLALSATVHWLFDRHLISLTDDYRILVSHNKVPSELRTLFAKQMDRIHLPEDERLWPHPAYIARHREKFSGLA</sequence>
<feature type="domain" description="HNH nuclease" evidence="1">
    <location>
        <begin position="197"/>
        <end position="250"/>
    </location>
</feature>
<dbReference type="InterPro" id="IPR003615">
    <property type="entry name" value="HNH_nuc"/>
</dbReference>
<keyword evidence="2" id="KW-0378">Hydrolase</keyword>
<accession>A0A7W6RKU1</accession>
<dbReference type="Pfam" id="PF13391">
    <property type="entry name" value="HNH_2"/>
    <property type="match status" value="1"/>
</dbReference>
<reference evidence="2 3" key="1">
    <citation type="submission" date="2020-08" db="EMBL/GenBank/DDBJ databases">
        <title>Genomic Encyclopedia of Type Strains, Phase IV (KMG-V): Genome sequencing to study the core and pangenomes of soil and plant-associated prokaryotes.</title>
        <authorList>
            <person name="Whitman W."/>
        </authorList>
    </citation>
    <scope>NUCLEOTIDE SEQUENCE [LARGE SCALE GENOMIC DNA]</scope>
    <source>
        <strain evidence="2 3">SEMIA 402</strain>
    </source>
</reference>
<gene>
    <name evidence="2" type="ORF">GGE12_001879</name>
</gene>
<evidence type="ECO:0000259" key="1">
    <source>
        <dbReference type="Pfam" id="PF13391"/>
    </source>
</evidence>
<organism evidence="2 3">
    <name type="scientific">Rhizobium mongolense</name>
    <dbReference type="NCBI Taxonomy" id="57676"/>
    <lineage>
        <taxon>Bacteria</taxon>
        <taxon>Pseudomonadati</taxon>
        <taxon>Pseudomonadota</taxon>
        <taxon>Alphaproteobacteria</taxon>
        <taxon>Hyphomicrobiales</taxon>
        <taxon>Rhizobiaceae</taxon>
        <taxon>Rhizobium/Agrobacterium group</taxon>
        <taxon>Rhizobium</taxon>
    </lineage>
</organism>
<dbReference type="GO" id="GO:0004519">
    <property type="term" value="F:endonuclease activity"/>
    <property type="evidence" value="ECO:0007669"/>
    <property type="project" value="UniProtKB-KW"/>
</dbReference>
<protein>
    <submittedName>
        <fullName evidence="2">Putative restriction endonuclease</fullName>
    </submittedName>
</protein>
<dbReference type="Proteomes" id="UP000533641">
    <property type="component" value="Unassembled WGS sequence"/>
</dbReference>
<evidence type="ECO:0000313" key="2">
    <source>
        <dbReference type="EMBL" id="MBB4274124.1"/>
    </source>
</evidence>